<dbReference type="AlphaFoldDB" id="A0A0K2V9L2"/>
<evidence type="ECO:0000313" key="14">
    <source>
        <dbReference type="EMBL" id="CDW47238.1"/>
    </source>
</evidence>
<dbReference type="SUPFAM" id="SSF57716">
    <property type="entry name" value="Glucocorticoid receptor-like (DNA-binding domain)"/>
    <property type="match status" value="1"/>
</dbReference>
<proteinExistence type="inferred from homology"/>
<evidence type="ECO:0000256" key="12">
    <source>
        <dbReference type="PROSITE-ProRule" id="PRU00309"/>
    </source>
</evidence>
<keyword evidence="5" id="KW-0862">Zinc</keyword>
<comment type="subcellular location">
    <subcellularLocation>
        <location evidence="1">Nucleus</location>
        <location evidence="1">Nucleoplasm</location>
    </subcellularLocation>
</comment>
<protein>
    <recommendedName>
        <fullName evidence="13">THAP-type domain-containing protein</fullName>
    </recommendedName>
</protein>
<feature type="domain" description="THAP-type" evidence="13">
    <location>
        <begin position="1"/>
        <end position="105"/>
    </location>
</feature>
<dbReference type="GO" id="GO:0008270">
    <property type="term" value="F:zinc ion binding"/>
    <property type="evidence" value="ECO:0007669"/>
    <property type="project" value="UniProtKB-KW"/>
</dbReference>
<name>A0A0K2V9L2_LEPSM</name>
<evidence type="ECO:0000256" key="10">
    <source>
        <dbReference type="ARBA" id="ARBA00023242"/>
    </source>
</evidence>
<dbReference type="PANTHER" id="PTHR46600">
    <property type="entry name" value="THAP DOMAIN-CONTAINING"/>
    <property type="match status" value="1"/>
</dbReference>
<dbReference type="GO" id="GO:0005654">
    <property type="term" value="C:nucleoplasm"/>
    <property type="evidence" value="ECO:0007669"/>
    <property type="project" value="UniProtKB-SubCell"/>
</dbReference>
<dbReference type="OrthoDB" id="7312725at2759"/>
<evidence type="ECO:0000256" key="4">
    <source>
        <dbReference type="ARBA" id="ARBA00022771"/>
    </source>
</evidence>
<keyword evidence="9" id="KW-0804">Transcription</keyword>
<dbReference type="InterPro" id="IPR006612">
    <property type="entry name" value="THAP_Znf"/>
</dbReference>
<evidence type="ECO:0000256" key="11">
    <source>
        <dbReference type="ARBA" id="ARBA00023306"/>
    </source>
</evidence>
<dbReference type="GO" id="GO:0043565">
    <property type="term" value="F:sequence-specific DNA binding"/>
    <property type="evidence" value="ECO:0007669"/>
    <property type="project" value="InterPro"/>
</dbReference>
<evidence type="ECO:0000256" key="2">
    <source>
        <dbReference type="ARBA" id="ARBA00006177"/>
    </source>
</evidence>
<dbReference type="EMBL" id="HACA01029877">
    <property type="protein sequence ID" value="CDW47238.1"/>
    <property type="molecule type" value="Transcribed_RNA"/>
</dbReference>
<sequence length="270" mass="31254">MPDRCIAPGCKTGHLGNEKTENISTHKFPSNVKEREKWIEAIEKVRANWTYPTNTKKPPILCSLHFYESSFITVSKDVNDYRKKNRESKVLQRRRLKKGSVPVMFPDLPSHMSKLKVCHRESKCLTENRHKANGLRLLKEAQARIEADTFYSLQDLYEKFRNDTTTNFEMLLRKSGNELLFIHIDDGDGTIGHQIVCSVVFDQELEFKMFVQGSLVPSSRVSNLFNGKKCSRISELKKLLKALILIEREEPRFTPKTEVTSTEEEIFICI</sequence>
<accession>A0A0K2V9L2</accession>
<dbReference type="PANTHER" id="PTHR46600:SF1">
    <property type="entry name" value="THAP DOMAIN-CONTAINING PROTEIN 1"/>
    <property type="match status" value="1"/>
</dbReference>
<keyword evidence="11" id="KW-0131">Cell cycle</keyword>
<evidence type="ECO:0000256" key="3">
    <source>
        <dbReference type="ARBA" id="ARBA00022723"/>
    </source>
</evidence>
<keyword evidence="4 12" id="KW-0863">Zinc-finger</keyword>
<evidence type="ECO:0000256" key="5">
    <source>
        <dbReference type="ARBA" id="ARBA00022833"/>
    </source>
</evidence>
<keyword evidence="10" id="KW-0539">Nucleus</keyword>
<evidence type="ECO:0000259" key="13">
    <source>
        <dbReference type="PROSITE" id="PS50950"/>
    </source>
</evidence>
<dbReference type="InterPro" id="IPR026516">
    <property type="entry name" value="THAP1/10"/>
</dbReference>
<evidence type="ECO:0000256" key="7">
    <source>
        <dbReference type="ARBA" id="ARBA00023054"/>
    </source>
</evidence>
<dbReference type="Pfam" id="PF05485">
    <property type="entry name" value="THAP"/>
    <property type="match status" value="1"/>
</dbReference>
<keyword evidence="8 12" id="KW-0238">DNA-binding</keyword>
<dbReference type="SMART" id="SM00980">
    <property type="entry name" value="THAP"/>
    <property type="match status" value="1"/>
</dbReference>
<dbReference type="PROSITE" id="PS50950">
    <property type="entry name" value="ZF_THAP"/>
    <property type="match status" value="1"/>
</dbReference>
<keyword evidence="7" id="KW-0175">Coiled coil</keyword>
<reference evidence="14" key="1">
    <citation type="submission" date="2014-05" db="EMBL/GenBank/DDBJ databases">
        <authorList>
            <person name="Chronopoulou M."/>
        </authorList>
    </citation>
    <scope>NUCLEOTIDE SEQUENCE</scope>
    <source>
        <tissue evidence="14">Whole organism</tissue>
    </source>
</reference>
<evidence type="ECO:0000256" key="9">
    <source>
        <dbReference type="ARBA" id="ARBA00023163"/>
    </source>
</evidence>
<evidence type="ECO:0000256" key="1">
    <source>
        <dbReference type="ARBA" id="ARBA00004642"/>
    </source>
</evidence>
<evidence type="ECO:0000256" key="6">
    <source>
        <dbReference type="ARBA" id="ARBA00023015"/>
    </source>
</evidence>
<comment type="similarity">
    <text evidence="2">Belongs to the THAP1 family.</text>
</comment>
<keyword evidence="6" id="KW-0805">Transcription regulation</keyword>
<keyword evidence="3" id="KW-0479">Metal-binding</keyword>
<organism evidence="14">
    <name type="scientific">Lepeophtheirus salmonis</name>
    <name type="common">Salmon louse</name>
    <name type="synonym">Caligus salmonis</name>
    <dbReference type="NCBI Taxonomy" id="72036"/>
    <lineage>
        <taxon>Eukaryota</taxon>
        <taxon>Metazoa</taxon>
        <taxon>Ecdysozoa</taxon>
        <taxon>Arthropoda</taxon>
        <taxon>Crustacea</taxon>
        <taxon>Multicrustacea</taxon>
        <taxon>Hexanauplia</taxon>
        <taxon>Copepoda</taxon>
        <taxon>Siphonostomatoida</taxon>
        <taxon>Caligidae</taxon>
        <taxon>Lepeophtheirus</taxon>
    </lineage>
</organism>
<evidence type="ECO:0000256" key="8">
    <source>
        <dbReference type="ARBA" id="ARBA00023125"/>
    </source>
</evidence>